<gene>
    <name evidence="1" type="ORF">NPX13_g6314</name>
</gene>
<sequence>MHKGKQTYGRGHPRVLSGMGHMALVLLNQGRLQAAAKWAYKVISISKAMLDQGDTQSLNLEAVIADLLERVTKVLGHEHPGRLIHMHNLALIWNCLGRPWEAKDLLTSCVELQ</sequence>
<dbReference type="Pfam" id="PF13374">
    <property type="entry name" value="TPR_10"/>
    <property type="match status" value="1"/>
</dbReference>
<evidence type="ECO:0008006" key="3">
    <source>
        <dbReference type="Google" id="ProtNLM"/>
    </source>
</evidence>
<evidence type="ECO:0000313" key="2">
    <source>
        <dbReference type="Proteomes" id="UP001148614"/>
    </source>
</evidence>
<dbReference type="Proteomes" id="UP001148614">
    <property type="component" value="Unassembled WGS sequence"/>
</dbReference>
<proteinExistence type="predicted"/>
<organism evidence="1 2">
    <name type="scientific">Xylaria arbuscula</name>
    <dbReference type="NCBI Taxonomy" id="114810"/>
    <lineage>
        <taxon>Eukaryota</taxon>
        <taxon>Fungi</taxon>
        <taxon>Dikarya</taxon>
        <taxon>Ascomycota</taxon>
        <taxon>Pezizomycotina</taxon>
        <taxon>Sordariomycetes</taxon>
        <taxon>Xylariomycetidae</taxon>
        <taxon>Xylariales</taxon>
        <taxon>Xylariaceae</taxon>
        <taxon>Xylaria</taxon>
    </lineage>
</organism>
<protein>
    <recommendedName>
        <fullName evidence="3">Kinesin light chain</fullName>
    </recommendedName>
</protein>
<dbReference type="Gene3D" id="1.25.40.10">
    <property type="entry name" value="Tetratricopeptide repeat domain"/>
    <property type="match status" value="1"/>
</dbReference>
<dbReference type="InterPro" id="IPR011990">
    <property type="entry name" value="TPR-like_helical_dom_sf"/>
</dbReference>
<reference evidence="1" key="1">
    <citation type="submission" date="2022-07" db="EMBL/GenBank/DDBJ databases">
        <title>Genome Sequence of Xylaria arbuscula.</title>
        <authorList>
            <person name="Buettner E."/>
        </authorList>
    </citation>
    <scope>NUCLEOTIDE SEQUENCE</scope>
    <source>
        <strain evidence="1">VT107</strain>
    </source>
</reference>
<evidence type="ECO:0000313" key="1">
    <source>
        <dbReference type="EMBL" id="KAJ3568737.1"/>
    </source>
</evidence>
<dbReference type="EMBL" id="JANPWZ010001106">
    <property type="protein sequence ID" value="KAJ3568737.1"/>
    <property type="molecule type" value="Genomic_DNA"/>
</dbReference>
<comment type="caution">
    <text evidence="1">The sequence shown here is derived from an EMBL/GenBank/DDBJ whole genome shotgun (WGS) entry which is preliminary data.</text>
</comment>
<name>A0A9W8TLJ1_9PEZI</name>
<dbReference type="AlphaFoldDB" id="A0A9W8TLJ1"/>
<dbReference type="SUPFAM" id="SSF48452">
    <property type="entry name" value="TPR-like"/>
    <property type="match status" value="1"/>
</dbReference>
<keyword evidence="2" id="KW-1185">Reference proteome</keyword>
<accession>A0A9W8TLJ1</accession>